<dbReference type="AlphaFoldDB" id="A0A0D0E6G4"/>
<evidence type="ECO:0000313" key="2">
    <source>
        <dbReference type="Proteomes" id="UP000054538"/>
    </source>
</evidence>
<reference evidence="2" key="2">
    <citation type="submission" date="2015-01" db="EMBL/GenBank/DDBJ databases">
        <title>Evolutionary Origins and Diversification of the Mycorrhizal Mutualists.</title>
        <authorList>
            <consortium name="DOE Joint Genome Institute"/>
            <consortium name="Mycorrhizal Genomics Consortium"/>
            <person name="Kohler A."/>
            <person name="Kuo A."/>
            <person name="Nagy L.G."/>
            <person name="Floudas D."/>
            <person name="Copeland A."/>
            <person name="Barry K.W."/>
            <person name="Cichocki N."/>
            <person name="Veneault-Fourrey C."/>
            <person name="LaButti K."/>
            <person name="Lindquist E.A."/>
            <person name="Lipzen A."/>
            <person name="Lundell T."/>
            <person name="Morin E."/>
            <person name="Murat C."/>
            <person name="Riley R."/>
            <person name="Ohm R."/>
            <person name="Sun H."/>
            <person name="Tunlid A."/>
            <person name="Henrissat B."/>
            <person name="Grigoriev I.V."/>
            <person name="Hibbett D.S."/>
            <person name="Martin F."/>
        </authorList>
    </citation>
    <scope>NUCLEOTIDE SEQUENCE [LARGE SCALE GENOMIC DNA]</scope>
    <source>
        <strain evidence="2">Ve08.2h10</strain>
    </source>
</reference>
<dbReference type="HOGENOM" id="CLU_139301_0_0_1"/>
<dbReference type="EMBL" id="KN824831">
    <property type="protein sequence ID" value="KIL00582.1"/>
    <property type="molecule type" value="Genomic_DNA"/>
</dbReference>
<proteinExistence type="predicted"/>
<gene>
    <name evidence="1" type="ORF">PAXRUDRAFT_129612</name>
</gene>
<feature type="non-terminal residue" evidence="1">
    <location>
        <position position="106"/>
    </location>
</feature>
<protein>
    <submittedName>
        <fullName evidence="1">Uncharacterized protein</fullName>
    </submittedName>
</protein>
<reference evidence="1 2" key="1">
    <citation type="submission" date="2014-04" db="EMBL/GenBank/DDBJ databases">
        <authorList>
            <consortium name="DOE Joint Genome Institute"/>
            <person name="Kuo A."/>
            <person name="Kohler A."/>
            <person name="Jargeat P."/>
            <person name="Nagy L.G."/>
            <person name="Floudas D."/>
            <person name="Copeland A."/>
            <person name="Barry K.W."/>
            <person name="Cichocki N."/>
            <person name="Veneault-Fourrey C."/>
            <person name="LaButti K."/>
            <person name="Lindquist E.A."/>
            <person name="Lipzen A."/>
            <person name="Lundell T."/>
            <person name="Morin E."/>
            <person name="Murat C."/>
            <person name="Sun H."/>
            <person name="Tunlid A."/>
            <person name="Henrissat B."/>
            <person name="Grigoriev I.V."/>
            <person name="Hibbett D.S."/>
            <person name="Martin F."/>
            <person name="Nordberg H.P."/>
            <person name="Cantor M.N."/>
            <person name="Hua S.X."/>
        </authorList>
    </citation>
    <scope>NUCLEOTIDE SEQUENCE [LARGE SCALE GENOMIC DNA]</scope>
    <source>
        <strain evidence="1 2">Ve08.2h10</strain>
    </source>
</reference>
<sequence length="106" mass="12353">PDTDCWKSAVEKELLNLNSNHMYKTVPILEGVTLSHPPVFHIECDHTGNVKCYKVCIVTWGFTRKEGINYRKYLPLWQTWTPSRSLLLSLQNMTWSSTKWMSPLVI</sequence>
<name>A0A0D0E6G4_9AGAM</name>
<accession>A0A0D0E6G4</accession>
<keyword evidence="2" id="KW-1185">Reference proteome</keyword>
<dbReference type="InParanoid" id="A0A0D0E6G4"/>
<organism evidence="1 2">
    <name type="scientific">Paxillus rubicundulus Ve08.2h10</name>
    <dbReference type="NCBI Taxonomy" id="930991"/>
    <lineage>
        <taxon>Eukaryota</taxon>
        <taxon>Fungi</taxon>
        <taxon>Dikarya</taxon>
        <taxon>Basidiomycota</taxon>
        <taxon>Agaricomycotina</taxon>
        <taxon>Agaricomycetes</taxon>
        <taxon>Agaricomycetidae</taxon>
        <taxon>Boletales</taxon>
        <taxon>Paxilineae</taxon>
        <taxon>Paxillaceae</taxon>
        <taxon>Paxillus</taxon>
    </lineage>
</organism>
<dbReference type="Proteomes" id="UP000054538">
    <property type="component" value="Unassembled WGS sequence"/>
</dbReference>
<evidence type="ECO:0000313" key="1">
    <source>
        <dbReference type="EMBL" id="KIL00582.1"/>
    </source>
</evidence>